<evidence type="ECO:0000256" key="2">
    <source>
        <dbReference type="ARBA" id="ARBA00022679"/>
    </source>
</evidence>
<evidence type="ECO:0000313" key="4">
    <source>
        <dbReference type="EMBL" id="MFD0885749.1"/>
    </source>
</evidence>
<comment type="similarity">
    <text evidence="1">Belongs to the P-Pant transferase superfamily. Gsp/Sfp/HetI/AcpT family.</text>
</comment>
<feature type="domain" description="4'-phosphopantetheinyl transferase" evidence="3">
    <location>
        <begin position="48"/>
        <end position="110"/>
    </location>
</feature>
<dbReference type="Pfam" id="PF01648">
    <property type="entry name" value="ACPS"/>
    <property type="match status" value="1"/>
</dbReference>
<organism evidence="4 5">
    <name type="scientific">Streptosporangium algeriense</name>
    <dbReference type="NCBI Taxonomy" id="1682748"/>
    <lineage>
        <taxon>Bacteria</taxon>
        <taxon>Bacillati</taxon>
        <taxon>Actinomycetota</taxon>
        <taxon>Actinomycetes</taxon>
        <taxon>Streptosporangiales</taxon>
        <taxon>Streptosporangiaceae</taxon>
        <taxon>Streptosporangium</taxon>
    </lineage>
</organism>
<protein>
    <submittedName>
        <fullName evidence="4">4'-phosphopantetheinyl transferase family protein</fullName>
    </submittedName>
</protein>
<dbReference type="InterPro" id="IPR037143">
    <property type="entry name" value="4-PPantetheinyl_Trfase_dom_sf"/>
</dbReference>
<evidence type="ECO:0000313" key="5">
    <source>
        <dbReference type="Proteomes" id="UP001597024"/>
    </source>
</evidence>
<dbReference type="GO" id="GO:0016740">
    <property type="term" value="F:transferase activity"/>
    <property type="evidence" value="ECO:0007669"/>
    <property type="project" value="UniProtKB-KW"/>
</dbReference>
<keyword evidence="5" id="KW-1185">Reference proteome</keyword>
<dbReference type="Proteomes" id="UP001597024">
    <property type="component" value="Unassembled WGS sequence"/>
</dbReference>
<keyword evidence="2 4" id="KW-0808">Transferase</keyword>
<dbReference type="Gene3D" id="3.90.470.20">
    <property type="entry name" value="4'-phosphopantetheinyl transferase domain"/>
    <property type="match status" value="1"/>
</dbReference>
<gene>
    <name evidence="4" type="ORF">ACFQ08_14455</name>
</gene>
<evidence type="ECO:0000259" key="3">
    <source>
        <dbReference type="Pfam" id="PF01648"/>
    </source>
</evidence>
<evidence type="ECO:0000256" key="1">
    <source>
        <dbReference type="ARBA" id="ARBA00010990"/>
    </source>
</evidence>
<dbReference type="InterPro" id="IPR008278">
    <property type="entry name" value="4-PPantetheinyl_Trfase_dom"/>
</dbReference>
<dbReference type="PANTHER" id="PTHR12215:SF10">
    <property type="entry name" value="L-AMINOADIPATE-SEMIALDEHYDE DEHYDROGENASE-PHOSPHOPANTETHEINYL TRANSFERASE"/>
    <property type="match status" value="1"/>
</dbReference>
<dbReference type="SUPFAM" id="SSF56214">
    <property type="entry name" value="4'-phosphopantetheinyl transferase"/>
    <property type="match status" value="2"/>
</dbReference>
<dbReference type="InterPro" id="IPR050559">
    <property type="entry name" value="P-Pant_transferase_sf"/>
</dbReference>
<sequence>LLGLPPRRVPLTEDARGRPALRGDRPRYDFNLSHSGNRLALSVARGLRVGIDVERVTERDGVAVIARRYFGDRERQRLDRSSDRSYLERWYRIWTTREAHAKARGTGVSGIAAPLDGHGSLWCRRSVRVGDHYVASVVALTPKSTTHSYDERGDR</sequence>
<dbReference type="EMBL" id="JBHTHX010000428">
    <property type="protein sequence ID" value="MFD0885749.1"/>
    <property type="molecule type" value="Genomic_DNA"/>
</dbReference>
<name>A0ABW3DRG5_9ACTN</name>
<dbReference type="PANTHER" id="PTHR12215">
    <property type="entry name" value="PHOSPHOPANTETHEINE TRANSFERASE"/>
    <property type="match status" value="1"/>
</dbReference>
<reference evidence="5" key="1">
    <citation type="journal article" date="2019" name="Int. J. Syst. Evol. Microbiol.">
        <title>The Global Catalogue of Microorganisms (GCM) 10K type strain sequencing project: providing services to taxonomists for standard genome sequencing and annotation.</title>
        <authorList>
            <consortium name="The Broad Institute Genomics Platform"/>
            <consortium name="The Broad Institute Genome Sequencing Center for Infectious Disease"/>
            <person name="Wu L."/>
            <person name="Ma J."/>
        </authorList>
    </citation>
    <scope>NUCLEOTIDE SEQUENCE [LARGE SCALE GENOMIC DNA]</scope>
    <source>
        <strain evidence="5">CCUG 62974</strain>
    </source>
</reference>
<comment type="caution">
    <text evidence="4">The sequence shown here is derived from an EMBL/GenBank/DDBJ whole genome shotgun (WGS) entry which is preliminary data.</text>
</comment>
<proteinExistence type="inferred from homology"/>
<feature type="non-terminal residue" evidence="4">
    <location>
        <position position="1"/>
    </location>
</feature>
<accession>A0ABW3DRG5</accession>